<protein>
    <recommendedName>
        <fullName evidence="3">WxL domain-containing protein</fullName>
    </recommendedName>
</protein>
<dbReference type="STRING" id="1423775.FD03_GL001449"/>
<comment type="caution">
    <text evidence="1">The sequence shown here is derived from an EMBL/GenBank/DDBJ whole genome shotgun (WGS) entry which is preliminary data.</text>
</comment>
<dbReference type="Proteomes" id="UP000051248">
    <property type="component" value="Unassembled WGS sequence"/>
</dbReference>
<reference evidence="1 2" key="1">
    <citation type="journal article" date="2015" name="Genome Announc.">
        <title>Expanding the biotechnology potential of lactobacilli through comparative genomics of 213 strains and associated genera.</title>
        <authorList>
            <person name="Sun Z."/>
            <person name="Harris H.M."/>
            <person name="McCann A."/>
            <person name="Guo C."/>
            <person name="Argimon S."/>
            <person name="Zhang W."/>
            <person name="Yang X."/>
            <person name="Jeffery I.B."/>
            <person name="Cooney J.C."/>
            <person name="Kagawa T.F."/>
            <person name="Liu W."/>
            <person name="Song Y."/>
            <person name="Salvetti E."/>
            <person name="Wrobel A."/>
            <person name="Rasinkangas P."/>
            <person name="Parkhill J."/>
            <person name="Rea M.C."/>
            <person name="O'Sullivan O."/>
            <person name="Ritari J."/>
            <person name="Douillard F.P."/>
            <person name="Paul Ross R."/>
            <person name="Yang R."/>
            <person name="Briner A.E."/>
            <person name="Felis G.E."/>
            <person name="de Vos W.M."/>
            <person name="Barrangou R."/>
            <person name="Klaenhammer T.R."/>
            <person name="Caufield P.W."/>
            <person name="Cui Y."/>
            <person name="Zhang H."/>
            <person name="O'Toole P.W."/>
        </authorList>
    </citation>
    <scope>NUCLEOTIDE SEQUENCE [LARGE SCALE GENOMIC DNA]</scope>
    <source>
        <strain evidence="1 2">DSM 19682</strain>
    </source>
</reference>
<evidence type="ECO:0000313" key="1">
    <source>
        <dbReference type="EMBL" id="KRK79086.1"/>
    </source>
</evidence>
<proteinExistence type="predicted"/>
<dbReference type="EMBL" id="AZDZ01000019">
    <property type="protein sequence ID" value="KRK79086.1"/>
    <property type="molecule type" value="Genomic_DNA"/>
</dbReference>
<keyword evidence="2" id="KW-1185">Reference proteome</keyword>
<name>A0A0R1K642_9LACO</name>
<organism evidence="1 2">
    <name type="scientific">Companilactobacillus nodensis DSM 19682 = JCM 14932 = NBRC 107160</name>
    <dbReference type="NCBI Taxonomy" id="1423775"/>
    <lineage>
        <taxon>Bacteria</taxon>
        <taxon>Bacillati</taxon>
        <taxon>Bacillota</taxon>
        <taxon>Bacilli</taxon>
        <taxon>Lactobacillales</taxon>
        <taxon>Lactobacillaceae</taxon>
        <taxon>Companilactobacillus</taxon>
    </lineage>
</organism>
<evidence type="ECO:0008006" key="3">
    <source>
        <dbReference type="Google" id="ProtNLM"/>
    </source>
</evidence>
<gene>
    <name evidence="1" type="ORF">FD03_GL001449</name>
</gene>
<accession>A0A0R1K642</accession>
<evidence type="ECO:0000313" key="2">
    <source>
        <dbReference type="Proteomes" id="UP000051248"/>
    </source>
</evidence>
<dbReference type="Gene3D" id="2.60.120.200">
    <property type="match status" value="1"/>
</dbReference>
<dbReference type="AlphaFoldDB" id="A0A0R1K642"/>
<sequence>MFLYFDKPEEAQAFVYSDQSVLDVAPGGLPLGDYFTRNEGKTFSTGDTNSAVVHNISSKNVDAVQLTSGSNQTGAVWSTGKNYFDVTKKQTMSMWMYFGLNPDKDNMAGMAFVLQNDPRGNNAISTYNGHVNSGETLGVWGSEGKRTSSIGSTTYFGGLEDLGDDPLYQTTQKQAIQNSFAIEFDSKVNNGGLGKGTFNNWKYADVQTNDMVPSNGDGFDWWPYNDAENNSLSHPHIAWNYPAVKDTYRQVGVNPPHKTFLVGVSGTSILSMKHNLGSDGGHNGADAELTVNGNDMPTDGWRHLTIEYTPPDEGSTIGQLTYKYRDKNYDGTPTDPDDKIKGPKEIFATANIDLKNFHLDPGQTKIQYGFTAATGGTPITNAVIFESIPSLVNATSDAQIFDTTAVKKLLPGDTVAGQDDLNIQYNLNYIDGEEDLSNITLTAPKLSNVTYQKIDGHYGEVNYYDDNDKLADTEYIDDLGDDPYSIKLSKPLNDDSDDIYRNAKVVLHAQANEVKEDTLVAETTAKYDGDFYKDNFQTPKFTIKKTTYVPTITPDEGTQNQTVPIDGQISIGGTVTRVKQGSKDELSEFKDTDMSIYVNIDNTTYQPIGTLQDDDISTSGHFTIANDKMGLDIKEHTIAVRAMYSDGEMSEEVVYKVNVVKVALMIHATDNQKSIKVKDLDNVLLDGTVAYSNNQLMEENPPQTPEDNRHWNVHMVINNLDDGFHMEATQMKTDIGGSTTDTYSGKLAPGFGTSDKQAYIHTGVNVIDLSVVDPDGMVSNTLTYTVTVPKRNPILSPDNQTIEVVNGDDMIELPAHVTYNDDEANDYKFNTGRLQWMMSYEGSGDPQASFIQARDSDGKIINDASELDFVQKYSKDKLGIDPVDADGNKTETKNGHTVDVYLRDGYGRESNKITYTFNFVRRSAILKYSDDYAFETINQSPEERMVRRKGEWHLSVDTVDSGYILSAEAGDMVSTAPVPKINLAGQMVYVDPNSGNLKTMDNLVRLASDSDITSGSHPIDWDDNNGILLQVDANAQAGNYQGSISWNLTESIK</sequence>
<dbReference type="PATRIC" id="fig|1423775.4.peg.1477"/>